<proteinExistence type="predicted"/>
<evidence type="ECO:0000313" key="3">
    <source>
        <dbReference type="Proteomes" id="UP000188320"/>
    </source>
</evidence>
<keyword evidence="3" id="KW-1185">Reference proteome</keyword>
<comment type="caution">
    <text evidence="2">The sequence shown here is derived from an EMBL/GenBank/DDBJ whole genome shotgun (WGS) entry which is preliminary data.</text>
</comment>
<evidence type="ECO:0000313" key="2">
    <source>
        <dbReference type="EMBL" id="OMH84121.1"/>
    </source>
</evidence>
<feature type="compositionally biased region" description="Polar residues" evidence="1">
    <location>
        <begin position="109"/>
        <end position="121"/>
    </location>
</feature>
<reference evidence="3" key="1">
    <citation type="submission" date="2017-01" db="EMBL/GenBank/DDBJ databases">
        <authorList>
            <person name="Wang Y."/>
            <person name="White M."/>
            <person name="Kvist S."/>
            <person name="Moncalvo J.-M."/>
        </authorList>
    </citation>
    <scope>NUCLEOTIDE SEQUENCE [LARGE SCALE GENOMIC DNA]</scope>
    <source>
        <strain evidence="3">COL-18-3</strain>
    </source>
</reference>
<feature type="region of interest" description="Disordered" evidence="1">
    <location>
        <begin position="267"/>
        <end position="287"/>
    </location>
</feature>
<evidence type="ECO:0000256" key="1">
    <source>
        <dbReference type="SAM" id="MobiDB-lite"/>
    </source>
</evidence>
<accession>A0A1R1PT42</accession>
<dbReference type="EMBL" id="LSSK01000248">
    <property type="protein sequence ID" value="OMH84121.1"/>
    <property type="molecule type" value="Genomic_DNA"/>
</dbReference>
<name>A0A1R1PT42_ZANCU</name>
<feature type="region of interest" description="Disordered" evidence="1">
    <location>
        <begin position="333"/>
        <end position="357"/>
    </location>
</feature>
<feature type="compositionally biased region" description="Polar residues" evidence="1">
    <location>
        <begin position="346"/>
        <end position="355"/>
    </location>
</feature>
<protein>
    <submittedName>
        <fullName evidence="2">Uncharacterized protein</fullName>
    </submittedName>
</protein>
<feature type="compositionally biased region" description="Basic and acidic residues" evidence="1">
    <location>
        <begin position="87"/>
        <end position="99"/>
    </location>
</feature>
<dbReference type="AlphaFoldDB" id="A0A1R1PT42"/>
<feature type="region of interest" description="Disordered" evidence="1">
    <location>
        <begin position="64"/>
        <end position="209"/>
    </location>
</feature>
<dbReference type="Proteomes" id="UP000188320">
    <property type="component" value="Unassembled WGS sequence"/>
</dbReference>
<sequence length="403" mass="44949">MEGEDEDGGEGGGPYKKINYGDRHYYHAQDSQKLSVEMERRLRGYHHENNMGRHVDHRIRPYTNTGSYLSKFPEQRGGFSNRQHGVPHPDEGPYSRDSRYQNPHFYVNRRTSAPNSASNHQPKPPYPRIDHSLPNPHDQIPPLPRSDYHQLPPIQVGLKSIPPSSAPVHTDDLSSTKQPYPPDPLLHYSHSERHSPLPKHSSIAHSSKPASASTSAALYSHSPSFKYDSVSTSAPSVRSSQNFSVAIDSEFKQDTSLPQIRVRDNASSSVYRGYKRSSNTPFRPISDLPSYSPVSSSSFDRWNPYNPSLASGTKFVDSAKPKPFDPYISSYQNDPPFDDLAPQYGPPSSTISHSENPIGLSIKLDPAANNSSSRRITVNDLLASDSQANYQSATTQNNDKDRI</sequence>
<organism evidence="2 3">
    <name type="scientific">Zancudomyces culisetae</name>
    <name type="common">Gut fungus</name>
    <name type="synonym">Smittium culisetae</name>
    <dbReference type="NCBI Taxonomy" id="1213189"/>
    <lineage>
        <taxon>Eukaryota</taxon>
        <taxon>Fungi</taxon>
        <taxon>Fungi incertae sedis</taxon>
        <taxon>Zoopagomycota</taxon>
        <taxon>Kickxellomycotina</taxon>
        <taxon>Harpellomycetes</taxon>
        <taxon>Harpellales</taxon>
        <taxon>Legeriomycetaceae</taxon>
        <taxon>Zancudomyces</taxon>
    </lineage>
</organism>
<feature type="compositionally biased region" description="Polar residues" evidence="1">
    <location>
        <begin position="267"/>
        <end position="281"/>
    </location>
</feature>
<gene>
    <name evidence="2" type="ORF">AX774_g2348</name>
</gene>